<keyword evidence="1" id="KW-0732">Signal</keyword>
<organism evidence="2 3">
    <name type="scientific">Tritrichomonas foetus</name>
    <dbReference type="NCBI Taxonomy" id="1144522"/>
    <lineage>
        <taxon>Eukaryota</taxon>
        <taxon>Metamonada</taxon>
        <taxon>Parabasalia</taxon>
        <taxon>Tritrichomonadida</taxon>
        <taxon>Tritrichomonadidae</taxon>
        <taxon>Tritrichomonas</taxon>
    </lineage>
</organism>
<reference evidence="2" key="1">
    <citation type="submission" date="2016-10" db="EMBL/GenBank/DDBJ databases">
        <authorList>
            <person name="Benchimol M."/>
            <person name="Almeida L.G."/>
            <person name="Vasconcelos A.T."/>
            <person name="Perreira-Neves A."/>
            <person name="Rosa I.A."/>
            <person name="Tasca T."/>
            <person name="Bogo M.R."/>
            <person name="de Souza W."/>
        </authorList>
    </citation>
    <scope>NUCLEOTIDE SEQUENCE [LARGE SCALE GENOMIC DNA]</scope>
    <source>
        <strain evidence="2">K</strain>
    </source>
</reference>
<dbReference type="OrthoDB" id="2121326at2759"/>
<dbReference type="SUPFAM" id="SSF52833">
    <property type="entry name" value="Thioredoxin-like"/>
    <property type="match status" value="2"/>
</dbReference>
<dbReference type="CDD" id="cd02961">
    <property type="entry name" value="PDI_a_family"/>
    <property type="match status" value="1"/>
</dbReference>
<feature type="chain" id="PRO_5012837065" description="Thioredoxin domain-containing protein" evidence="1">
    <location>
        <begin position="16"/>
        <end position="350"/>
    </location>
</feature>
<dbReference type="EMBL" id="MLAK01001149">
    <property type="protein sequence ID" value="OHS96832.1"/>
    <property type="molecule type" value="Genomic_DNA"/>
</dbReference>
<dbReference type="Gene3D" id="3.40.30.10">
    <property type="entry name" value="Glutaredoxin"/>
    <property type="match status" value="1"/>
</dbReference>
<evidence type="ECO:0000313" key="2">
    <source>
        <dbReference type="EMBL" id="OHS96832.1"/>
    </source>
</evidence>
<dbReference type="InterPro" id="IPR036249">
    <property type="entry name" value="Thioredoxin-like_sf"/>
</dbReference>
<comment type="caution">
    <text evidence="2">The sequence shown here is derived from an EMBL/GenBank/DDBJ whole genome shotgun (WGS) entry which is preliminary data.</text>
</comment>
<dbReference type="AlphaFoldDB" id="A0A1J4JCJ7"/>
<proteinExistence type="predicted"/>
<dbReference type="GeneID" id="94829725"/>
<dbReference type="Proteomes" id="UP000179807">
    <property type="component" value="Unassembled WGS sequence"/>
</dbReference>
<name>A0A1J4JCJ7_9EUKA</name>
<dbReference type="PANTHER" id="PTHR45184">
    <property type="entry name" value="DNAJ PROTEIN ERDJ3A"/>
    <property type="match status" value="1"/>
</dbReference>
<evidence type="ECO:0008006" key="4">
    <source>
        <dbReference type="Google" id="ProtNLM"/>
    </source>
</evidence>
<dbReference type="VEuPathDB" id="TrichDB:TRFO_09720"/>
<dbReference type="InterPro" id="IPR052842">
    <property type="entry name" value="ER_Co-chaperone"/>
</dbReference>
<sequence>MYFLFSLCSFALADSIPYLNELTFDSSIVRCKKNEVWVVLFYEPNKIEDNKDIYNKFSTASRKSLGMKFAIVNATKQTKIIQKLGLSTFPTIMFFNSKVNGTYKGNFDVRDIIKKAVPYIPKYVQTVTLAWRDAKQPSIIYFNNGPKIPVVWRALAAYYAEKNVRVGFCNNTNFMFPFNVGSVPAIIFANGTQSIFYKGHMNYNQLIAAVDKFFFKLVQGAPTSAASSASSTASSGHSTEGAHPGYALPRYFDDVCIGSHSLCVVVNAAKPSNEVESLKKMYSRSNLNWLLGKEGFPFAFMKKKDTAFIYNPRKDAFVTTPIKTLRDQLELVLNGEGKWVTRAKLENSEL</sequence>
<evidence type="ECO:0000313" key="3">
    <source>
        <dbReference type="Proteomes" id="UP000179807"/>
    </source>
</evidence>
<dbReference type="PANTHER" id="PTHR45184:SF1">
    <property type="entry name" value="DNAJ PROTEIN ERDJ3A"/>
    <property type="match status" value="1"/>
</dbReference>
<protein>
    <recommendedName>
        <fullName evidence="4">Thioredoxin domain-containing protein</fullName>
    </recommendedName>
</protein>
<accession>A0A1J4JCJ7</accession>
<evidence type="ECO:0000256" key="1">
    <source>
        <dbReference type="SAM" id="SignalP"/>
    </source>
</evidence>
<dbReference type="RefSeq" id="XP_068349969.1">
    <property type="nucleotide sequence ID" value="XM_068495021.1"/>
</dbReference>
<feature type="signal peptide" evidence="1">
    <location>
        <begin position="1"/>
        <end position="15"/>
    </location>
</feature>
<keyword evidence="3" id="KW-1185">Reference proteome</keyword>
<gene>
    <name evidence="2" type="ORF">TRFO_09720</name>
</gene>